<dbReference type="PANTHER" id="PTHR28097:SF1">
    <property type="entry name" value="PHEROMONE A FACTOR RECEPTOR"/>
    <property type="match status" value="1"/>
</dbReference>
<dbReference type="OrthoDB" id="2874149at2759"/>
<feature type="transmembrane region" description="Helical" evidence="10">
    <location>
        <begin position="72"/>
        <end position="89"/>
    </location>
</feature>
<dbReference type="GO" id="GO:0004933">
    <property type="term" value="F:mating-type a-factor pheromone receptor activity"/>
    <property type="evidence" value="ECO:0007669"/>
    <property type="project" value="InterPro"/>
</dbReference>
<evidence type="ECO:0000313" key="12">
    <source>
        <dbReference type="Proteomes" id="UP000076532"/>
    </source>
</evidence>
<feature type="transmembrane region" description="Helical" evidence="10">
    <location>
        <begin position="264"/>
        <end position="282"/>
    </location>
</feature>
<evidence type="ECO:0000256" key="3">
    <source>
        <dbReference type="ARBA" id="ARBA00022507"/>
    </source>
</evidence>
<evidence type="ECO:0000256" key="10">
    <source>
        <dbReference type="SAM" id="Phobius"/>
    </source>
</evidence>
<feature type="transmembrane region" description="Helical" evidence="10">
    <location>
        <begin position="110"/>
        <end position="130"/>
    </location>
</feature>
<keyword evidence="12" id="KW-1185">Reference proteome</keyword>
<keyword evidence="3" id="KW-0589">Pheromone response</keyword>
<dbReference type="InterPro" id="IPR001499">
    <property type="entry name" value="GPCR_STE3"/>
</dbReference>
<dbReference type="STRING" id="436010.A0A166R389"/>
<evidence type="ECO:0000313" key="11">
    <source>
        <dbReference type="EMBL" id="KZP27853.1"/>
    </source>
</evidence>
<keyword evidence="6" id="KW-0297">G-protein coupled receptor</keyword>
<feature type="transmembrane region" description="Helical" evidence="10">
    <location>
        <begin position="200"/>
        <end position="220"/>
    </location>
</feature>
<dbReference type="Proteomes" id="UP000076532">
    <property type="component" value="Unassembled WGS sequence"/>
</dbReference>
<feature type="transmembrane region" description="Helical" evidence="10">
    <location>
        <begin position="150"/>
        <end position="180"/>
    </location>
</feature>
<comment type="subcellular location">
    <subcellularLocation>
        <location evidence="1">Membrane</location>
        <topology evidence="1">Multi-pass membrane protein</topology>
    </subcellularLocation>
</comment>
<protein>
    <submittedName>
        <fullName evidence="11">Fungal pheromone STE3G-protein-coupled receptor</fullName>
    </submittedName>
</protein>
<evidence type="ECO:0000256" key="9">
    <source>
        <dbReference type="ARBA" id="ARBA00023224"/>
    </source>
</evidence>
<dbReference type="PRINTS" id="PR00899">
    <property type="entry name" value="GPCRSTE3"/>
</dbReference>
<keyword evidence="5 10" id="KW-1133">Transmembrane helix</keyword>
<dbReference type="InterPro" id="IPR001546">
    <property type="entry name" value="GPCR_Pheromne_A_rcpt"/>
</dbReference>
<dbReference type="EMBL" id="KV417506">
    <property type="protein sequence ID" value="KZP27853.1"/>
    <property type="molecule type" value="Genomic_DNA"/>
</dbReference>
<keyword evidence="9" id="KW-0807">Transducer</keyword>
<keyword evidence="4 10" id="KW-0812">Transmembrane</keyword>
<evidence type="ECO:0000256" key="7">
    <source>
        <dbReference type="ARBA" id="ARBA00023136"/>
    </source>
</evidence>
<evidence type="ECO:0000256" key="8">
    <source>
        <dbReference type="ARBA" id="ARBA00023170"/>
    </source>
</evidence>
<evidence type="ECO:0000256" key="6">
    <source>
        <dbReference type="ARBA" id="ARBA00023040"/>
    </source>
</evidence>
<comment type="similarity">
    <text evidence="2">Belongs to the G-protein coupled receptor 4 family.</text>
</comment>
<evidence type="ECO:0000256" key="1">
    <source>
        <dbReference type="ARBA" id="ARBA00004141"/>
    </source>
</evidence>
<accession>A0A166R389</accession>
<reference evidence="11 12" key="1">
    <citation type="journal article" date="2016" name="Mol. Biol. Evol.">
        <title>Comparative Genomics of Early-Diverging Mushroom-Forming Fungi Provides Insights into the Origins of Lignocellulose Decay Capabilities.</title>
        <authorList>
            <person name="Nagy L.G."/>
            <person name="Riley R."/>
            <person name="Tritt A."/>
            <person name="Adam C."/>
            <person name="Daum C."/>
            <person name="Floudas D."/>
            <person name="Sun H."/>
            <person name="Yadav J.S."/>
            <person name="Pangilinan J."/>
            <person name="Larsson K.H."/>
            <person name="Matsuura K."/>
            <person name="Barry K."/>
            <person name="Labutti K."/>
            <person name="Kuo R."/>
            <person name="Ohm R.A."/>
            <person name="Bhattacharya S.S."/>
            <person name="Shirouzu T."/>
            <person name="Yoshinaga Y."/>
            <person name="Martin F.M."/>
            <person name="Grigoriev I.V."/>
            <person name="Hibbett D.S."/>
        </authorList>
    </citation>
    <scope>NUCLEOTIDE SEQUENCE [LARGE SCALE GENOMIC DNA]</scope>
    <source>
        <strain evidence="11 12">CBS 109695</strain>
    </source>
</reference>
<keyword evidence="8 11" id="KW-0675">Receptor</keyword>
<organism evidence="11 12">
    <name type="scientific">Athelia psychrophila</name>
    <dbReference type="NCBI Taxonomy" id="1759441"/>
    <lineage>
        <taxon>Eukaryota</taxon>
        <taxon>Fungi</taxon>
        <taxon>Dikarya</taxon>
        <taxon>Basidiomycota</taxon>
        <taxon>Agaricomycotina</taxon>
        <taxon>Agaricomycetes</taxon>
        <taxon>Agaricomycetidae</taxon>
        <taxon>Atheliales</taxon>
        <taxon>Atheliaceae</taxon>
        <taxon>Athelia</taxon>
    </lineage>
</organism>
<proteinExistence type="inferred from homology"/>
<evidence type="ECO:0000256" key="4">
    <source>
        <dbReference type="ARBA" id="ARBA00022692"/>
    </source>
</evidence>
<feature type="transmembrane region" description="Helical" evidence="10">
    <location>
        <begin position="6"/>
        <end position="22"/>
    </location>
</feature>
<name>A0A166R389_9AGAM</name>
<dbReference type="CDD" id="cd14966">
    <property type="entry name" value="7tmD_STE3"/>
    <property type="match status" value="1"/>
</dbReference>
<dbReference type="PRINTS" id="PR00900">
    <property type="entry name" value="PHEROMONEAR"/>
</dbReference>
<keyword evidence="7 10" id="KW-0472">Membrane</keyword>
<dbReference type="AlphaFoldDB" id="A0A166R389"/>
<dbReference type="Pfam" id="PF02076">
    <property type="entry name" value="STE3"/>
    <property type="match status" value="1"/>
</dbReference>
<gene>
    <name evidence="11" type="ORF">FIBSPDRAFT_730043</name>
</gene>
<dbReference type="GO" id="GO:0005886">
    <property type="term" value="C:plasma membrane"/>
    <property type="evidence" value="ECO:0007669"/>
    <property type="project" value="TreeGrafter"/>
</dbReference>
<evidence type="ECO:0000256" key="2">
    <source>
        <dbReference type="ARBA" id="ARBA00011085"/>
    </source>
</evidence>
<dbReference type="PANTHER" id="PTHR28097">
    <property type="entry name" value="PHEROMONE A FACTOR RECEPTOR"/>
    <property type="match status" value="1"/>
</dbReference>
<dbReference type="GO" id="GO:0000750">
    <property type="term" value="P:pheromone-dependent signal transduction involved in conjugation with cellular fusion"/>
    <property type="evidence" value="ECO:0007669"/>
    <property type="project" value="TreeGrafter"/>
</dbReference>
<sequence>MHAELPVGAFVAALLSLAPLPWHWRARNVSTISLIVWLFVMNVIAGVNAIIWRDSAMIMATVWCDIATKLQVGATIALPACCLCICIQLEQIASVRMATMSIDYKKRRMVFDACMCWLLPMVYMALHYVVQGHRFDIVEVTGCSANLYVSLPAILLISVPPLVISILMFIYAGLALVHFFKRRLTFGRHLDSSGLTTSRYFRLMCMSIVEMTVGITISSIDTWSNYQYGMRPWTSWSEVHSNFSQINQFPWVEIPQTTRNWTLGLWWTVPISSVIFFAFFSFGEDAVREYRACFMWFRRVVLRQNSKRDHGGMTVLGSTPSLTRQVFFDSGSSSLI</sequence>
<evidence type="ECO:0000256" key="5">
    <source>
        <dbReference type="ARBA" id="ARBA00022989"/>
    </source>
</evidence>
<feature type="transmembrane region" description="Helical" evidence="10">
    <location>
        <begin position="34"/>
        <end position="52"/>
    </location>
</feature>